<dbReference type="PROSITE" id="PS00583">
    <property type="entry name" value="PFKB_KINASES_1"/>
    <property type="match status" value="1"/>
</dbReference>
<evidence type="ECO:0000256" key="6">
    <source>
        <dbReference type="SAM" id="MobiDB-lite"/>
    </source>
</evidence>
<dbReference type="InterPro" id="IPR029056">
    <property type="entry name" value="Ribokinase-like"/>
</dbReference>
<dbReference type="RefSeq" id="WP_070194964.1">
    <property type="nucleotide sequence ID" value="NZ_LJGU01000095.1"/>
</dbReference>
<evidence type="ECO:0000313" key="9">
    <source>
        <dbReference type="Proteomes" id="UP000176101"/>
    </source>
</evidence>
<dbReference type="PATRIC" id="fig|1075402.3.peg.3959"/>
<keyword evidence="2" id="KW-0808">Transferase</keyword>
<dbReference type="PANTHER" id="PTHR43085:SF1">
    <property type="entry name" value="PSEUDOURIDINE KINASE-RELATED"/>
    <property type="match status" value="1"/>
</dbReference>
<comment type="caution">
    <text evidence="8">The sequence shown here is derived from an EMBL/GenBank/DDBJ whole genome shotgun (WGS) entry which is preliminary data.</text>
</comment>
<dbReference type="InterPro" id="IPR050306">
    <property type="entry name" value="PfkB_Carbo_kinase"/>
</dbReference>
<feature type="domain" description="Carbohydrate kinase PfkB" evidence="7">
    <location>
        <begin position="5"/>
        <end position="308"/>
    </location>
</feature>
<dbReference type="GO" id="GO:0016301">
    <property type="term" value="F:kinase activity"/>
    <property type="evidence" value="ECO:0007669"/>
    <property type="project" value="UniProtKB-KW"/>
</dbReference>
<dbReference type="InterPro" id="IPR011611">
    <property type="entry name" value="PfkB_dom"/>
</dbReference>
<dbReference type="PROSITE" id="PS00584">
    <property type="entry name" value="PFKB_KINASES_2"/>
    <property type="match status" value="1"/>
</dbReference>
<sequence>MTSTVIGEVLVDLVWRTGASTIVPIPGGSPANVAIGLHRLGRPTTLATCWGDDPPGSLVAEYLRDTGLPVRRATSGSGRTTQALAYVDGDSGAATYDFLAAWDPQRLSIPPEVRLLHTGSLAIVVQPGAEEVLNACQEVRGRDGGAVAVDLNVRPAVQPDRAAYRRAVERVATTADVIKASDEDLSWLYPGDSPEEAARQVLGQSGARLFVLTRGASGATGYLAAADAEEGSVSEVTVPAPAAAVVDTIGAGDSFQAALLAALLTDSGSGEACAVRLPSDATGLRDVLLQAVTAGALACGRAGAQPPTREELDEALRATASEPY</sequence>
<organism evidence="8 9">
    <name type="scientific">Streptomyces oceani</name>
    <dbReference type="NCBI Taxonomy" id="1075402"/>
    <lineage>
        <taxon>Bacteria</taxon>
        <taxon>Bacillati</taxon>
        <taxon>Actinomycetota</taxon>
        <taxon>Actinomycetes</taxon>
        <taxon>Kitasatosporales</taxon>
        <taxon>Streptomycetaceae</taxon>
        <taxon>Streptomyces</taxon>
    </lineage>
</organism>
<proteinExistence type="inferred from homology"/>
<evidence type="ECO:0000256" key="5">
    <source>
        <dbReference type="ARBA" id="ARBA00022840"/>
    </source>
</evidence>
<dbReference type="Proteomes" id="UP000176101">
    <property type="component" value="Unassembled WGS sequence"/>
</dbReference>
<dbReference type="GO" id="GO:0005524">
    <property type="term" value="F:ATP binding"/>
    <property type="evidence" value="ECO:0007669"/>
    <property type="project" value="UniProtKB-KW"/>
</dbReference>
<keyword evidence="4" id="KW-0418">Kinase</keyword>
<evidence type="ECO:0000256" key="3">
    <source>
        <dbReference type="ARBA" id="ARBA00022741"/>
    </source>
</evidence>
<dbReference type="EMBL" id="LJGU01000095">
    <property type="protein sequence ID" value="OEV05607.1"/>
    <property type="molecule type" value="Genomic_DNA"/>
</dbReference>
<accession>A0A1E7KNX3</accession>
<keyword evidence="9" id="KW-1185">Reference proteome</keyword>
<evidence type="ECO:0000256" key="4">
    <source>
        <dbReference type="ARBA" id="ARBA00022777"/>
    </source>
</evidence>
<protein>
    <recommendedName>
        <fullName evidence="7">Carbohydrate kinase PfkB domain-containing protein</fullName>
    </recommendedName>
</protein>
<dbReference type="SUPFAM" id="SSF53613">
    <property type="entry name" value="Ribokinase-like"/>
    <property type="match status" value="1"/>
</dbReference>
<comment type="similarity">
    <text evidence="1">Belongs to the carbohydrate kinase PfkB family.</text>
</comment>
<dbReference type="STRING" id="1075402.AN216_02835"/>
<reference evidence="8 9" key="1">
    <citation type="journal article" date="2016" name="Front. Microbiol.">
        <title>Comparative Genomics Analysis of Streptomyces Species Reveals Their Adaptation to the Marine Environment and Their Diversity at the Genomic Level.</title>
        <authorList>
            <person name="Tian X."/>
            <person name="Zhang Z."/>
            <person name="Yang T."/>
            <person name="Chen M."/>
            <person name="Li J."/>
            <person name="Chen F."/>
            <person name="Yang J."/>
            <person name="Li W."/>
            <person name="Zhang B."/>
            <person name="Zhang Z."/>
            <person name="Wu J."/>
            <person name="Zhang C."/>
            <person name="Long L."/>
            <person name="Xiao J."/>
        </authorList>
    </citation>
    <scope>NUCLEOTIDE SEQUENCE [LARGE SCALE GENOMIC DNA]</scope>
    <source>
        <strain evidence="8 9">SCSIO 02100</strain>
    </source>
</reference>
<dbReference type="AlphaFoldDB" id="A0A1E7KNX3"/>
<evidence type="ECO:0000259" key="7">
    <source>
        <dbReference type="Pfam" id="PF00294"/>
    </source>
</evidence>
<keyword evidence="3" id="KW-0547">Nucleotide-binding</keyword>
<evidence type="ECO:0000256" key="1">
    <source>
        <dbReference type="ARBA" id="ARBA00010688"/>
    </source>
</evidence>
<feature type="region of interest" description="Disordered" evidence="6">
    <location>
        <begin position="301"/>
        <end position="324"/>
    </location>
</feature>
<dbReference type="Pfam" id="PF00294">
    <property type="entry name" value="PfkB"/>
    <property type="match status" value="1"/>
</dbReference>
<gene>
    <name evidence="8" type="ORF">AN216_02835</name>
</gene>
<dbReference type="InterPro" id="IPR002173">
    <property type="entry name" value="Carboh/pur_kinase_PfkB_CS"/>
</dbReference>
<name>A0A1E7KNX3_9ACTN</name>
<dbReference type="OrthoDB" id="9795789at2"/>
<dbReference type="PANTHER" id="PTHR43085">
    <property type="entry name" value="HEXOKINASE FAMILY MEMBER"/>
    <property type="match status" value="1"/>
</dbReference>
<dbReference type="Gene3D" id="3.40.1190.20">
    <property type="match status" value="1"/>
</dbReference>
<keyword evidence="5" id="KW-0067">ATP-binding</keyword>
<evidence type="ECO:0000256" key="2">
    <source>
        <dbReference type="ARBA" id="ARBA00022679"/>
    </source>
</evidence>
<evidence type="ECO:0000313" key="8">
    <source>
        <dbReference type="EMBL" id="OEV05607.1"/>
    </source>
</evidence>